<dbReference type="InterPro" id="IPR013083">
    <property type="entry name" value="Znf_RING/FYVE/PHD"/>
</dbReference>
<evidence type="ECO:0000256" key="1">
    <source>
        <dbReference type="SAM" id="MobiDB-lite"/>
    </source>
</evidence>
<sequence>MSEQMIVEMLRQHLERNPNTESQDRHRDDVPTRDVNRRFGGDVLPEIIRSLVEGLRPSDQIHTPVDPSRRTDASTMFSASSPNATVLRTSPSPPNLRFSGDGSEPPNLRFAGTSSLSGSNVHFSTPHHDYTNHPYSNPENTFFSQQNNRSDTIHGHSENHIPRSSLNFPEFDELMYLYHRNVQEYQYTVQEMTERIELNHRRNTRQQNTLLDNFVYPYHRNMQEYNQVTLRCLDVLQNMNALRFTRPDGFANTRVPTYRPTNSERDDVPTRDVNRRVGGDARNRNIIPEIFNMSRPIEYGFTFYPNVVPRNVITPQHANHLLTPAQIALATREYIFQESDRNVLNTIPVCPIMLEEFQVGNNIRQIVHCGHQFLSTSLERWFRRSCCCPVCRYNLWDISAAEPNRTTRTRSVSEATENPQSGFRVTLSPAELVVGGFQPPDRSRANSMIDQDRLLGMEPTLLSLPTSQISQRILDIPLSTSSVITSLLSQTQQVTSLPNEFRDGIIDTSNVDTNLESIAETTIRNWISSFLHNQPNQFPNIDLDISYTVEYDYPDGSNNSV</sequence>
<dbReference type="SUPFAM" id="SSF57850">
    <property type="entry name" value="RING/U-box"/>
    <property type="match status" value="1"/>
</dbReference>
<feature type="compositionally biased region" description="Basic and acidic residues" evidence="1">
    <location>
        <begin position="262"/>
        <end position="276"/>
    </location>
</feature>
<dbReference type="InterPro" id="IPR053070">
    <property type="entry name" value="RING-type_E3_ubiquitin-ligase"/>
</dbReference>
<proteinExistence type="predicted"/>
<feature type="region of interest" description="Disordered" evidence="1">
    <location>
        <begin position="13"/>
        <end position="38"/>
    </location>
</feature>
<reference evidence="2" key="1">
    <citation type="journal article" date="2020" name="Nature">
        <title>Giant virus diversity and host interactions through global metagenomics.</title>
        <authorList>
            <person name="Schulz F."/>
            <person name="Roux S."/>
            <person name="Paez-Espino D."/>
            <person name="Jungbluth S."/>
            <person name="Walsh D.A."/>
            <person name="Denef V.J."/>
            <person name="McMahon K.D."/>
            <person name="Konstantinidis K.T."/>
            <person name="Eloe-Fadrosh E.A."/>
            <person name="Kyrpides N.C."/>
            <person name="Woyke T."/>
        </authorList>
    </citation>
    <scope>NUCLEOTIDE SEQUENCE</scope>
    <source>
        <strain evidence="2">GVMAG-M-3300023184-16</strain>
    </source>
</reference>
<dbReference type="EMBL" id="MN740016">
    <property type="protein sequence ID" value="QHT84234.1"/>
    <property type="molecule type" value="Genomic_DNA"/>
</dbReference>
<dbReference type="PANTHER" id="PTHR47035">
    <property type="entry name" value="OS11G0150450 PROTEIN"/>
    <property type="match status" value="1"/>
</dbReference>
<dbReference type="AlphaFoldDB" id="A0A6C0HUU0"/>
<dbReference type="PANTHER" id="PTHR47035:SF3">
    <property type="entry name" value="OS11G0150450 PROTEIN"/>
    <property type="match status" value="1"/>
</dbReference>
<feature type="region of interest" description="Disordered" evidence="1">
    <location>
        <begin position="83"/>
        <end position="104"/>
    </location>
</feature>
<feature type="region of interest" description="Disordered" evidence="1">
    <location>
        <begin position="253"/>
        <end position="276"/>
    </location>
</feature>
<name>A0A6C0HUU0_9ZZZZ</name>
<evidence type="ECO:0008006" key="3">
    <source>
        <dbReference type="Google" id="ProtNLM"/>
    </source>
</evidence>
<accession>A0A6C0HUU0</accession>
<organism evidence="2">
    <name type="scientific">viral metagenome</name>
    <dbReference type="NCBI Taxonomy" id="1070528"/>
    <lineage>
        <taxon>unclassified sequences</taxon>
        <taxon>metagenomes</taxon>
        <taxon>organismal metagenomes</taxon>
    </lineage>
</organism>
<protein>
    <recommendedName>
        <fullName evidence="3">RING-type domain-containing protein</fullName>
    </recommendedName>
</protein>
<dbReference type="Gene3D" id="3.30.40.10">
    <property type="entry name" value="Zinc/RING finger domain, C3HC4 (zinc finger)"/>
    <property type="match status" value="1"/>
</dbReference>
<evidence type="ECO:0000313" key="2">
    <source>
        <dbReference type="EMBL" id="QHT84234.1"/>
    </source>
</evidence>